<dbReference type="Gene3D" id="1.10.10.10">
    <property type="entry name" value="Winged helix-like DNA-binding domain superfamily/Winged helix DNA-binding domain"/>
    <property type="match status" value="1"/>
</dbReference>
<protein>
    <submittedName>
        <fullName evidence="6">Two component transcriptional regulator, LuxR family</fullName>
    </submittedName>
</protein>
<feature type="domain" description="HTH luxR-type" evidence="5">
    <location>
        <begin position="141"/>
        <end position="206"/>
    </location>
</feature>
<dbReference type="InterPro" id="IPR000792">
    <property type="entry name" value="Tscrpt_reg_LuxR_C"/>
</dbReference>
<dbReference type="SUPFAM" id="SSF46894">
    <property type="entry name" value="C-terminal effector domain of the bipartite response regulators"/>
    <property type="match status" value="1"/>
</dbReference>
<evidence type="ECO:0000259" key="5">
    <source>
        <dbReference type="PROSITE" id="PS50043"/>
    </source>
</evidence>
<dbReference type="STRING" id="452637.Oter_4497"/>
<dbReference type="EMBL" id="CP001032">
    <property type="protein sequence ID" value="ACB77768.1"/>
    <property type="molecule type" value="Genomic_DNA"/>
</dbReference>
<keyword evidence="3" id="KW-0804">Transcription</keyword>
<dbReference type="KEGG" id="ote:Oter_4497"/>
<dbReference type="GO" id="GO:0006355">
    <property type="term" value="P:regulation of DNA-templated transcription"/>
    <property type="evidence" value="ECO:0007669"/>
    <property type="project" value="InterPro"/>
</dbReference>
<evidence type="ECO:0000256" key="4">
    <source>
        <dbReference type="SAM" id="MobiDB-lite"/>
    </source>
</evidence>
<feature type="compositionally biased region" description="Low complexity" evidence="4">
    <location>
        <begin position="239"/>
        <end position="256"/>
    </location>
</feature>
<name>B1ZQ49_OPITP</name>
<dbReference type="CDD" id="cd06170">
    <property type="entry name" value="LuxR_C_like"/>
    <property type="match status" value="1"/>
</dbReference>
<sequence>MSHGAQLRIVILKWDRLYGDLIRRHIWDVWPNAVVCVFQHGIDALADIQDAVPDLFVTGVSIDDMDGLEHCEPFIETSLPILVVTSRPNTRMFEMLRGIRYDGIFDGSTEGMDHLPVALRHVVNRRPYISPSMLPFLKERKSTTLEDLTEREQVVLSVIGDGSDNKQASERLGISRYTVLTHRESIMRKLDLHHSRELMQYALVHGYVVITAKGIYRPGFQRRLGIGERRHGRESGSKAAGRADANGRAAPAVFDQ</sequence>
<dbReference type="HOGENOM" id="CLU_1085202_0_0_0"/>
<dbReference type="InterPro" id="IPR011006">
    <property type="entry name" value="CheY-like_superfamily"/>
</dbReference>
<dbReference type="SMART" id="SM00421">
    <property type="entry name" value="HTH_LUXR"/>
    <property type="match status" value="1"/>
</dbReference>
<evidence type="ECO:0000313" key="7">
    <source>
        <dbReference type="Proteomes" id="UP000007013"/>
    </source>
</evidence>
<feature type="region of interest" description="Disordered" evidence="4">
    <location>
        <begin position="227"/>
        <end position="256"/>
    </location>
</feature>
<dbReference type="PANTHER" id="PTHR44688:SF16">
    <property type="entry name" value="DNA-BINDING TRANSCRIPTIONAL ACTIVATOR DEVR_DOSR"/>
    <property type="match status" value="1"/>
</dbReference>
<keyword evidence="1" id="KW-0805">Transcription regulation</keyword>
<evidence type="ECO:0000256" key="3">
    <source>
        <dbReference type="ARBA" id="ARBA00023163"/>
    </source>
</evidence>
<gene>
    <name evidence="6" type="ordered locus">Oter_4497</name>
</gene>
<dbReference type="AlphaFoldDB" id="B1ZQ49"/>
<dbReference type="PRINTS" id="PR00038">
    <property type="entry name" value="HTHLUXR"/>
</dbReference>
<keyword evidence="2" id="KW-0238">DNA-binding</keyword>
<dbReference type="PROSITE" id="PS50043">
    <property type="entry name" value="HTH_LUXR_2"/>
    <property type="match status" value="1"/>
</dbReference>
<dbReference type="OrthoDB" id="9795108at2"/>
<dbReference type="eggNOG" id="COG2197">
    <property type="taxonomic scope" value="Bacteria"/>
</dbReference>
<dbReference type="InterPro" id="IPR036388">
    <property type="entry name" value="WH-like_DNA-bd_sf"/>
</dbReference>
<evidence type="ECO:0000256" key="2">
    <source>
        <dbReference type="ARBA" id="ARBA00023125"/>
    </source>
</evidence>
<reference evidence="6 7" key="1">
    <citation type="journal article" date="2011" name="J. Bacteriol.">
        <title>Genome sequence of the verrucomicrobium Opitutus terrae PB90-1, an abundant inhabitant of rice paddy soil ecosystems.</title>
        <authorList>
            <person name="van Passel M.W."/>
            <person name="Kant R."/>
            <person name="Palva A."/>
            <person name="Copeland A."/>
            <person name="Lucas S."/>
            <person name="Lapidus A."/>
            <person name="Glavina del Rio T."/>
            <person name="Pitluck S."/>
            <person name="Goltsman E."/>
            <person name="Clum A."/>
            <person name="Sun H."/>
            <person name="Schmutz J."/>
            <person name="Larimer F.W."/>
            <person name="Land M.L."/>
            <person name="Hauser L."/>
            <person name="Kyrpides N."/>
            <person name="Mikhailova N."/>
            <person name="Richardson P.P."/>
            <person name="Janssen P.H."/>
            <person name="de Vos W.M."/>
            <person name="Smidt H."/>
        </authorList>
    </citation>
    <scope>NUCLEOTIDE SEQUENCE [LARGE SCALE GENOMIC DNA]</scope>
    <source>
        <strain evidence="7">DSM 11246 / JCM 15787 / PB90-1</strain>
    </source>
</reference>
<feature type="compositionally biased region" description="Basic and acidic residues" evidence="4">
    <location>
        <begin position="227"/>
        <end position="236"/>
    </location>
</feature>
<evidence type="ECO:0000313" key="6">
    <source>
        <dbReference type="EMBL" id="ACB77768.1"/>
    </source>
</evidence>
<organism evidence="6 7">
    <name type="scientific">Opitutus terrae (strain DSM 11246 / JCM 15787 / PB90-1)</name>
    <dbReference type="NCBI Taxonomy" id="452637"/>
    <lineage>
        <taxon>Bacteria</taxon>
        <taxon>Pseudomonadati</taxon>
        <taxon>Verrucomicrobiota</taxon>
        <taxon>Opitutia</taxon>
        <taxon>Opitutales</taxon>
        <taxon>Opitutaceae</taxon>
        <taxon>Opitutus</taxon>
    </lineage>
</organism>
<keyword evidence="7" id="KW-1185">Reference proteome</keyword>
<evidence type="ECO:0000256" key="1">
    <source>
        <dbReference type="ARBA" id="ARBA00023015"/>
    </source>
</evidence>
<dbReference type="PANTHER" id="PTHR44688">
    <property type="entry name" value="DNA-BINDING TRANSCRIPTIONAL ACTIVATOR DEVR_DOSR"/>
    <property type="match status" value="1"/>
</dbReference>
<dbReference type="RefSeq" id="WP_012377282.1">
    <property type="nucleotide sequence ID" value="NC_010571.1"/>
</dbReference>
<dbReference type="Gene3D" id="3.40.50.2300">
    <property type="match status" value="1"/>
</dbReference>
<dbReference type="Pfam" id="PF00196">
    <property type="entry name" value="GerE"/>
    <property type="match status" value="1"/>
</dbReference>
<dbReference type="SUPFAM" id="SSF52172">
    <property type="entry name" value="CheY-like"/>
    <property type="match status" value="1"/>
</dbReference>
<accession>B1ZQ49</accession>
<dbReference type="GO" id="GO:0003677">
    <property type="term" value="F:DNA binding"/>
    <property type="evidence" value="ECO:0007669"/>
    <property type="project" value="UniProtKB-KW"/>
</dbReference>
<dbReference type="InterPro" id="IPR016032">
    <property type="entry name" value="Sig_transdc_resp-reg_C-effctor"/>
</dbReference>
<proteinExistence type="predicted"/>
<dbReference type="Proteomes" id="UP000007013">
    <property type="component" value="Chromosome"/>
</dbReference>